<keyword evidence="5 7" id="KW-0472">Membrane</keyword>
<comment type="caution">
    <text evidence="10">The sequence shown here is derived from an EMBL/GenBank/DDBJ whole genome shotgun (WGS) entry which is preliminary data.</text>
</comment>
<proteinExistence type="predicted"/>
<keyword evidence="11" id="KW-1185">Reference proteome</keyword>
<evidence type="ECO:0000313" key="11">
    <source>
        <dbReference type="Proteomes" id="UP000789572"/>
    </source>
</evidence>
<protein>
    <submittedName>
        <fullName evidence="10">6912_t:CDS:1</fullName>
    </submittedName>
</protein>
<reference evidence="10" key="1">
    <citation type="submission" date="2021-06" db="EMBL/GenBank/DDBJ databases">
        <authorList>
            <person name="Kallberg Y."/>
            <person name="Tangrot J."/>
            <person name="Rosling A."/>
        </authorList>
    </citation>
    <scope>NUCLEOTIDE SEQUENCE</scope>
    <source>
        <strain evidence="10">IA702</strain>
    </source>
</reference>
<evidence type="ECO:0000256" key="3">
    <source>
        <dbReference type="ARBA" id="ARBA00022729"/>
    </source>
</evidence>
<dbReference type="PANTHER" id="PTHR24269">
    <property type="entry name" value="KREMEN PROTEIN"/>
    <property type="match status" value="1"/>
</dbReference>
<evidence type="ECO:0000256" key="5">
    <source>
        <dbReference type="ARBA" id="ARBA00023136"/>
    </source>
</evidence>
<dbReference type="Proteomes" id="UP000789572">
    <property type="component" value="Unassembled WGS sequence"/>
</dbReference>
<dbReference type="EMBL" id="CAJVPJ010000301">
    <property type="protein sequence ID" value="CAG8508648.1"/>
    <property type="molecule type" value="Genomic_DNA"/>
</dbReference>
<keyword evidence="3 8" id="KW-0732">Signal</keyword>
<evidence type="ECO:0000256" key="2">
    <source>
        <dbReference type="ARBA" id="ARBA00022692"/>
    </source>
</evidence>
<name>A0A9N8ZW02_9GLOM</name>
<keyword evidence="4 7" id="KW-1133">Transmembrane helix</keyword>
<sequence length="365" mass="39702">MKSFLPLLCLCSLAMAELCIDNKAPRFEPKNKPLGCYVHNKTMPDTLNGLSSLSRPGFNFSDPYMVNRDNILMDDGLCVAHCADYLFTFAALRQGEECRCGNSDGLNSYIQVPDSQCNTTCVGDSASECGGQNAYTVYGNVVAELPEIKVSKIGIEEKVTVLRDLDHEKLYKGCIPDSLICHRETLMQETFDMTVETCIEFCDGHGFPNAGLESGTRCICMKSFASTSLLHPEECSTSCAGNSSVICGGPVSISVYAVDTQSGLHPGSPLKPLISTIITAVIVLIAAIIILHRSRKRLARYWARLRGKTSPEDVILSYSVNAKDLDAETTQITDSTTHLTTSHANSDDVVKIDSPTKNNSAYNLT</sequence>
<dbReference type="SMART" id="SM00321">
    <property type="entry name" value="WSC"/>
    <property type="match status" value="2"/>
</dbReference>
<dbReference type="AlphaFoldDB" id="A0A9N8ZW02"/>
<evidence type="ECO:0000256" key="6">
    <source>
        <dbReference type="ARBA" id="ARBA00023180"/>
    </source>
</evidence>
<evidence type="ECO:0000256" key="8">
    <source>
        <dbReference type="SAM" id="SignalP"/>
    </source>
</evidence>
<evidence type="ECO:0000313" key="10">
    <source>
        <dbReference type="EMBL" id="CAG8508648.1"/>
    </source>
</evidence>
<dbReference type="InterPro" id="IPR002889">
    <property type="entry name" value="WSC_carb-bd"/>
</dbReference>
<organism evidence="10 11">
    <name type="scientific">Paraglomus occultum</name>
    <dbReference type="NCBI Taxonomy" id="144539"/>
    <lineage>
        <taxon>Eukaryota</taxon>
        <taxon>Fungi</taxon>
        <taxon>Fungi incertae sedis</taxon>
        <taxon>Mucoromycota</taxon>
        <taxon>Glomeromycotina</taxon>
        <taxon>Glomeromycetes</taxon>
        <taxon>Paraglomerales</taxon>
        <taxon>Paraglomeraceae</taxon>
        <taxon>Paraglomus</taxon>
    </lineage>
</organism>
<accession>A0A9N8ZW02</accession>
<dbReference type="PANTHER" id="PTHR24269:SF16">
    <property type="entry name" value="PROTEIN SLG1"/>
    <property type="match status" value="1"/>
</dbReference>
<gene>
    <name evidence="10" type="ORF">POCULU_LOCUS2953</name>
</gene>
<evidence type="ECO:0000256" key="7">
    <source>
        <dbReference type="SAM" id="Phobius"/>
    </source>
</evidence>
<feature type="signal peptide" evidence="8">
    <location>
        <begin position="1"/>
        <end position="16"/>
    </location>
</feature>
<feature type="transmembrane region" description="Helical" evidence="7">
    <location>
        <begin position="273"/>
        <end position="291"/>
    </location>
</feature>
<feature type="domain" description="WSC" evidence="9">
    <location>
        <begin position="168"/>
        <end position="259"/>
    </location>
</feature>
<comment type="subcellular location">
    <subcellularLocation>
        <location evidence="1">Membrane</location>
        <topology evidence="1">Single-pass membrane protein</topology>
    </subcellularLocation>
</comment>
<dbReference type="PROSITE" id="PS51212">
    <property type="entry name" value="WSC"/>
    <property type="match status" value="2"/>
</dbReference>
<dbReference type="Pfam" id="PF01822">
    <property type="entry name" value="WSC"/>
    <property type="match status" value="2"/>
</dbReference>
<evidence type="ECO:0000256" key="4">
    <source>
        <dbReference type="ARBA" id="ARBA00022989"/>
    </source>
</evidence>
<dbReference type="OrthoDB" id="2384258at2759"/>
<dbReference type="InterPro" id="IPR051836">
    <property type="entry name" value="Kremen_rcpt"/>
</dbReference>
<keyword evidence="2 7" id="KW-0812">Transmembrane</keyword>
<dbReference type="GO" id="GO:0005886">
    <property type="term" value="C:plasma membrane"/>
    <property type="evidence" value="ECO:0007669"/>
    <property type="project" value="TreeGrafter"/>
</dbReference>
<evidence type="ECO:0000259" key="9">
    <source>
        <dbReference type="PROSITE" id="PS51212"/>
    </source>
</evidence>
<keyword evidence="6" id="KW-0325">Glycoprotein</keyword>
<feature type="chain" id="PRO_5040482228" evidence="8">
    <location>
        <begin position="17"/>
        <end position="365"/>
    </location>
</feature>
<feature type="domain" description="WSC" evidence="9">
    <location>
        <begin position="30"/>
        <end position="141"/>
    </location>
</feature>
<evidence type="ECO:0000256" key="1">
    <source>
        <dbReference type="ARBA" id="ARBA00004167"/>
    </source>
</evidence>